<reference evidence="1 2" key="1">
    <citation type="submission" date="2017-07" db="EMBL/GenBank/DDBJ databases">
        <title>In vitro design and evaluation of phage cocktails against multidrug-resistant Aeromonas salmonicida.</title>
        <authorList>
            <person name="Chen L."/>
            <person name="Yuan S."/>
            <person name="Ma Y."/>
        </authorList>
    </citation>
    <scope>NUCLEOTIDE SEQUENCE [LARGE SCALE GENOMIC DNA]</scope>
</reference>
<organism evidence="1 2">
    <name type="scientific">Aeromonas phage AS-szw</name>
    <dbReference type="NCBI Taxonomy" id="2026114"/>
    <lineage>
        <taxon>Viruses</taxon>
        <taxon>Duplodnaviria</taxon>
        <taxon>Heunggongvirae</taxon>
        <taxon>Uroviricota</taxon>
        <taxon>Caudoviricetes</taxon>
        <taxon>Pantevenvirales</taxon>
        <taxon>Straboviridae</taxon>
        <taxon>Emmerichvirinae</taxon>
        <taxon>Ceceduovirus</taxon>
        <taxon>Ceceduovirus aszj</taxon>
    </lineage>
</organism>
<dbReference type="EMBL" id="MF498773">
    <property type="protein sequence ID" value="ATI17287.1"/>
    <property type="molecule type" value="Genomic_DNA"/>
</dbReference>
<evidence type="ECO:0000313" key="1">
    <source>
        <dbReference type="EMBL" id="ATI17287.1"/>
    </source>
</evidence>
<name>A0A291LD15_9CAUD</name>
<accession>A0A291LD15</accession>
<proteinExistence type="predicted"/>
<protein>
    <submittedName>
        <fullName evidence="1">Uncharacterized protein</fullName>
    </submittedName>
</protein>
<dbReference type="Proteomes" id="UP000230211">
    <property type="component" value="Segment"/>
</dbReference>
<evidence type="ECO:0000313" key="2">
    <source>
        <dbReference type="Proteomes" id="UP000230211"/>
    </source>
</evidence>
<sequence length="123" mass="14646">MTDIMRIRFLSEKDKEHFVSRSVNANTHIANHMGMDWNRVSFDGRRWYLVDENNNEVVVDDGDVDSFIHPSEYQFFEWDILPVEKKKPIKELWDIAQQKKAEYDDAMTEYNKAVMEKLDESAI</sequence>